<dbReference type="AlphaFoldDB" id="A0A9P5Z4B1"/>
<evidence type="ECO:0000256" key="1">
    <source>
        <dbReference type="SAM" id="SignalP"/>
    </source>
</evidence>
<name>A0A9P5Z4B1_9AGAR</name>
<accession>A0A9P5Z4B1</accession>
<proteinExistence type="predicted"/>
<feature type="chain" id="PRO_5040266598" description="F-box/LRR-repeat protein" evidence="1">
    <location>
        <begin position="19"/>
        <end position="271"/>
    </location>
</feature>
<keyword evidence="1" id="KW-0732">Signal</keyword>
<evidence type="ECO:0000313" key="3">
    <source>
        <dbReference type="Proteomes" id="UP000807469"/>
    </source>
</evidence>
<gene>
    <name evidence="2" type="ORF">BDN70DRAFT_553758</name>
</gene>
<sequence>MFFELFLQAVCLTHCTFQLYDWDALQNEGAHATRPIIHHKCLVSLNIMSSWNRVTEIALSRMEFPELQSLSGTWLRINFIQDLVRRSSCKLKSLGVDPQLNNLDAEVHLVNFLAGIPSLESLFICGCSNPSRRSIDYLFRKLSSTAVNCRGSFPSPVLLPKLKMLTIRHVGWSWPSLLGLLFEHTSNQSITTPASGSSGESEAHPHVRPLHYVDLGSFTETDKFTIEPLVAQKLRSILEETEIKVTIVMNRGLNSVSLDKFLNSHSSRQPA</sequence>
<evidence type="ECO:0000313" key="2">
    <source>
        <dbReference type="EMBL" id="KAF9481257.1"/>
    </source>
</evidence>
<keyword evidence="3" id="KW-1185">Reference proteome</keyword>
<feature type="signal peptide" evidence="1">
    <location>
        <begin position="1"/>
        <end position="18"/>
    </location>
</feature>
<dbReference type="EMBL" id="MU155181">
    <property type="protein sequence ID" value="KAF9481257.1"/>
    <property type="molecule type" value="Genomic_DNA"/>
</dbReference>
<comment type="caution">
    <text evidence="2">The sequence shown here is derived from an EMBL/GenBank/DDBJ whole genome shotgun (WGS) entry which is preliminary data.</text>
</comment>
<organism evidence="2 3">
    <name type="scientific">Pholiota conissans</name>
    <dbReference type="NCBI Taxonomy" id="109636"/>
    <lineage>
        <taxon>Eukaryota</taxon>
        <taxon>Fungi</taxon>
        <taxon>Dikarya</taxon>
        <taxon>Basidiomycota</taxon>
        <taxon>Agaricomycotina</taxon>
        <taxon>Agaricomycetes</taxon>
        <taxon>Agaricomycetidae</taxon>
        <taxon>Agaricales</taxon>
        <taxon>Agaricineae</taxon>
        <taxon>Strophariaceae</taxon>
        <taxon>Pholiota</taxon>
    </lineage>
</organism>
<evidence type="ECO:0008006" key="4">
    <source>
        <dbReference type="Google" id="ProtNLM"/>
    </source>
</evidence>
<dbReference type="Proteomes" id="UP000807469">
    <property type="component" value="Unassembled WGS sequence"/>
</dbReference>
<dbReference type="SUPFAM" id="SSF52047">
    <property type="entry name" value="RNI-like"/>
    <property type="match status" value="1"/>
</dbReference>
<reference evidence="2" key="1">
    <citation type="submission" date="2020-11" db="EMBL/GenBank/DDBJ databases">
        <authorList>
            <consortium name="DOE Joint Genome Institute"/>
            <person name="Ahrendt S."/>
            <person name="Riley R."/>
            <person name="Andreopoulos W."/>
            <person name="Labutti K."/>
            <person name="Pangilinan J."/>
            <person name="Ruiz-Duenas F.J."/>
            <person name="Barrasa J.M."/>
            <person name="Sanchez-Garcia M."/>
            <person name="Camarero S."/>
            <person name="Miyauchi S."/>
            <person name="Serrano A."/>
            <person name="Linde D."/>
            <person name="Babiker R."/>
            <person name="Drula E."/>
            <person name="Ayuso-Fernandez I."/>
            <person name="Pacheco R."/>
            <person name="Padilla G."/>
            <person name="Ferreira P."/>
            <person name="Barriuso J."/>
            <person name="Kellner H."/>
            <person name="Castanera R."/>
            <person name="Alfaro M."/>
            <person name="Ramirez L."/>
            <person name="Pisabarro A.G."/>
            <person name="Kuo A."/>
            <person name="Tritt A."/>
            <person name="Lipzen A."/>
            <person name="He G."/>
            <person name="Yan M."/>
            <person name="Ng V."/>
            <person name="Cullen D."/>
            <person name="Martin F."/>
            <person name="Rosso M.-N."/>
            <person name="Henrissat B."/>
            <person name="Hibbett D."/>
            <person name="Martinez A.T."/>
            <person name="Grigoriev I.V."/>
        </authorList>
    </citation>
    <scope>NUCLEOTIDE SEQUENCE</scope>
    <source>
        <strain evidence="2">CIRM-BRFM 674</strain>
    </source>
</reference>
<protein>
    <recommendedName>
        <fullName evidence="4">F-box/LRR-repeat protein</fullName>
    </recommendedName>
</protein>